<dbReference type="Pfam" id="PF12146">
    <property type="entry name" value="Hydrolase_4"/>
    <property type="match status" value="1"/>
</dbReference>
<dbReference type="InterPro" id="IPR029058">
    <property type="entry name" value="AB_hydrolase_fold"/>
</dbReference>
<reference evidence="1 2" key="1">
    <citation type="submission" date="2015-05" db="EMBL/GenBank/DDBJ databases">
        <authorList>
            <person name="Wang D.B."/>
            <person name="Wang M."/>
        </authorList>
    </citation>
    <scope>NUCLEOTIDE SEQUENCE [LARGE SCALE GENOMIC DNA]</scope>
    <source>
        <strain evidence="1 2">IMCC 12053</strain>
    </source>
</reference>
<organism evidence="1 2">
    <name type="scientific">Celeribacter marinus</name>
    <dbReference type="NCBI Taxonomy" id="1397108"/>
    <lineage>
        <taxon>Bacteria</taxon>
        <taxon>Pseudomonadati</taxon>
        <taxon>Pseudomonadota</taxon>
        <taxon>Alphaproteobacteria</taxon>
        <taxon>Rhodobacterales</taxon>
        <taxon>Roseobacteraceae</taxon>
        <taxon>Celeribacter</taxon>
    </lineage>
</organism>
<sequence length="323" mass="35182">MKAAPYYADVADGPQSGHAYWLTTSDGLRIRAGVWPLDTETAHDTGPDTPKGTVFILPGRTECIEKYGRGARDLAALGYASLAIDWRGQGIADRQLSNRNIGHVVSFSDYQYDLKAVIDMADTLKLPQPYFLIGHSMGGAIGLRAVINGAHPFKAAVFSAPMWGIGLNVIQRILVKLAAPLLSALGLSGMIALGTRQKPYMLWKPFKGNKLTSDRDMYNYMAHQVVAHPDLSLGGPSVRWVQESMRENKEVAALSAPDLPALCFLGSDEKIVHTDEVRTRAANWASCELVEIAGGRHEIPMETPAIRAEFYGKSAALFDTQLS</sequence>
<dbReference type="GO" id="GO:0004622">
    <property type="term" value="F:phosphatidylcholine lysophospholipase activity"/>
    <property type="evidence" value="ECO:0007669"/>
    <property type="project" value="UniProtKB-EC"/>
</dbReference>
<proteinExistence type="predicted"/>
<dbReference type="EMBL" id="CP012023">
    <property type="protein sequence ID" value="ALI54820.1"/>
    <property type="molecule type" value="Genomic_DNA"/>
</dbReference>
<dbReference type="InterPro" id="IPR051044">
    <property type="entry name" value="MAG_DAG_Lipase"/>
</dbReference>
<dbReference type="Proteomes" id="UP000064920">
    <property type="component" value="Chromosome"/>
</dbReference>
<dbReference type="RefSeq" id="WP_062216048.1">
    <property type="nucleotide sequence ID" value="NZ_CP012023.1"/>
</dbReference>
<dbReference type="SUPFAM" id="SSF53474">
    <property type="entry name" value="alpha/beta-Hydrolases"/>
    <property type="match status" value="1"/>
</dbReference>
<dbReference type="Gene3D" id="3.40.50.1820">
    <property type="entry name" value="alpha/beta hydrolase"/>
    <property type="match status" value="1"/>
</dbReference>
<name>A0A0N9ZXF8_9RHOB</name>
<accession>A0A0N9ZXF8</accession>
<gene>
    <name evidence="1" type="ORF">IMCC12053_872</name>
</gene>
<dbReference type="AlphaFoldDB" id="A0A0N9ZXF8"/>
<dbReference type="PANTHER" id="PTHR11614">
    <property type="entry name" value="PHOSPHOLIPASE-RELATED"/>
    <property type="match status" value="1"/>
</dbReference>
<dbReference type="KEGG" id="cmar:IMCC12053_872"/>
<protein>
    <submittedName>
        <fullName evidence="1">Lysophospholipase L2</fullName>
        <ecNumber evidence="1">3.1.1.5</ecNumber>
    </submittedName>
</protein>
<keyword evidence="2" id="KW-1185">Reference proteome</keyword>
<evidence type="ECO:0000313" key="1">
    <source>
        <dbReference type="EMBL" id="ALI54820.1"/>
    </source>
</evidence>
<evidence type="ECO:0000313" key="2">
    <source>
        <dbReference type="Proteomes" id="UP000064920"/>
    </source>
</evidence>
<dbReference type="InterPro" id="IPR022742">
    <property type="entry name" value="Hydrolase_4"/>
</dbReference>
<dbReference type="EC" id="3.1.1.5" evidence="1"/>
<dbReference type="STRING" id="1397108.IMCC12053_872"/>
<dbReference type="PATRIC" id="fig|1397108.4.peg.902"/>
<keyword evidence="1" id="KW-0378">Hydrolase</keyword>
<dbReference type="OrthoDB" id="9788260at2"/>